<feature type="domain" description="Ig-like" evidence="5">
    <location>
        <begin position="119"/>
        <end position="204"/>
    </location>
</feature>
<dbReference type="InterPro" id="IPR052598">
    <property type="entry name" value="IgSF_CEA-related"/>
</dbReference>
<evidence type="ECO:0000256" key="3">
    <source>
        <dbReference type="ARBA" id="ARBA00023180"/>
    </source>
</evidence>
<sequence length="371" mass="40510">MACFLLNCPGLSEGVGVLPDGPLTASVGGSVMFRTNLNPTETPFFAVSWNYENKPIITSTNVFNTTVPEYENRITLFRSTGSLELRNLGLNDNGEYDVIIQPADDFQKIGTTRLVVYEPVSNVMLSVNQTDLMEFTTSAIIRCSSSGSSVSVVWMNGSSAVQTSSRVQITDGNFTLTINNVTRYDSGPFRCYVVNLVSNGTTLTYTFVLLVSPDGPDNMALMVNGQSGTSFSSSPPAQLQWTFGGNPLNTTGRMFEVFNFQVQQSGSYSCVAFNNQTNMYSSITRYITISSEFYVYGWLLILNTARLKQSRLLDLTKQTGRSLLLDNYGMGDYLSAGNKLFKGTRGSFGLPLAPPSVCLVEPKAKLISSLP</sequence>
<dbReference type="SMART" id="SM00408">
    <property type="entry name" value="IGc2"/>
    <property type="match status" value="2"/>
</dbReference>
<dbReference type="InterPro" id="IPR003598">
    <property type="entry name" value="Ig_sub2"/>
</dbReference>
<dbReference type="Pfam" id="PF07686">
    <property type="entry name" value="V-set"/>
    <property type="match status" value="1"/>
</dbReference>
<dbReference type="SMART" id="SM00409">
    <property type="entry name" value="IG"/>
    <property type="match status" value="3"/>
</dbReference>
<keyword evidence="2" id="KW-1015">Disulfide bond</keyword>
<reference evidence="6" key="3">
    <citation type="submission" date="2025-09" db="UniProtKB">
        <authorList>
            <consortium name="Ensembl"/>
        </authorList>
    </citation>
    <scope>IDENTIFICATION</scope>
</reference>
<name>A0A8C6NJZ0_NOTFU</name>
<keyword evidence="4" id="KW-0393">Immunoglobulin domain</keyword>
<dbReference type="PROSITE" id="PS50835">
    <property type="entry name" value="IG_LIKE"/>
    <property type="match status" value="1"/>
</dbReference>
<dbReference type="InterPro" id="IPR007110">
    <property type="entry name" value="Ig-like_dom"/>
</dbReference>
<dbReference type="Gene3D" id="2.60.40.10">
    <property type="entry name" value="Immunoglobulins"/>
    <property type="match status" value="3"/>
</dbReference>
<dbReference type="InterPro" id="IPR013106">
    <property type="entry name" value="Ig_V-set"/>
</dbReference>
<dbReference type="GeneTree" id="ENSGT01100000263479"/>
<evidence type="ECO:0000313" key="7">
    <source>
        <dbReference type="Proteomes" id="UP000694548"/>
    </source>
</evidence>
<protein>
    <recommendedName>
        <fullName evidence="5">Ig-like domain-containing protein</fullName>
    </recommendedName>
</protein>
<evidence type="ECO:0000259" key="5">
    <source>
        <dbReference type="PROSITE" id="PS50835"/>
    </source>
</evidence>
<dbReference type="AlphaFoldDB" id="A0A8C6NJZ0"/>
<reference evidence="6" key="1">
    <citation type="submission" date="2014-08" db="EMBL/GenBank/DDBJ databases">
        <authorList>
            <person name="Senf B."/>
            <person name="Petzold A."/>
            <person name="Downie B.R."/>
            <person name="Koch P."/>
            <person name="Platzer M."/>
        </authorList>
    </citation>
    <scope>NUCLEOTIDE SEQUENCE [LARGE SCALE GENOMIC DNA]</scope>
    <source>
        <strain evidence="6">GRZ</strain>
    </source>
</reference>
<keyword evidence="1" id="KW-0732">Signal</keyword>
<dbReference type="Pfam" id="PF00047">
    <property type="entry name" value="ig"/>
    <property type="match status" value="1"/>
</dbReference>
<evidence type="ECO:0000256" key="4">
    <source>
        <dbReference type="ARBA" id="ARBA00023319"/>
    </source>
</evidence>
<proteinExistence type="predicted"/>
<dbReference type="SUPFAM" id="SSF48726">
    <property type="entry name" value="Immunoglobulin"/>
    <property type="match status" value="3"/>
</dbReference>
<reference evidence="6" key="2">
    <citation type="submission" date="2025-08" db="UniProtKB">
        <authorList>
            <consortium name="Ensembl"/>
        </authorList>
    </citation>
    <scope>IDENTIFICATION</scope>
</reference>
<accession>A0A8C6NJZ0</accession>
<keyword evidence="7" id="KW-1185">Reference proteome</keyword>
<evidence type="ECO:0000313" key="6">
    <source>
        <dbReference type="Ensembl" id="ENSNFUP00015006275.1"/>
    </source>
</evidence>
<keyword evidence="3" id="KW-0325">Glycoprotein</keyword>
<dbReference type="Proteomes" id="UP000694548">
    <property type="component" value="Chromosome sgr05"/>
</dbReference>
<dbReference type="InterPro" id="IPR003599">
    <property type="entry name" value="Ig_sub"/>
</dbReference>
<dbReference type="InterPro" id="IPR013151">
    <property type="entry name" value="Immunoglobulin_dom"/>
</dbReference>
<organism evidence="6 7">
    <name type="scientific">Nothobranchius furzeri</name>
    <name type="common">Turquoise killifish</name>
    <dbReference type="NCBI Taxonomy" id="105023"/>
    <lineage>
        <taxon>Eukaryota</taxon>
        <taxon>Metazoa</taxon>
        <taxon>Chordata</taxon>
        <taxon>Craniata</taxon>
        <taxon>Vertebrata</taxon>
        <taxon>Euteleostomi</taxon>
        <taxon>Actinopterygii</taxon>
        <taxon>Neopterygii</taxon>
        <taxon>Teleostei</taxon>
        <taxon>Neoteleostei</taxon>
        <taxon>Acanthomorphata</taxon>
        <taxon>Ovalentaria</taxon>
        <taxon>Atherinomorphae</taxon>
        <taxon>Cyprinodontiformes</taxon>
        <taxon>Nothobranchiidae</taxon>
        <taxon>Nothobranchius</taxon>
    </lineage>
</organism>
<evidence type="ECO:0000256" key="2">
    <source>
        <dbReference type="ARBA" id="ARBA00023157"/>
    </source>
</evidence>
<dbReference type="PANTHER" id="PTHR44337">
    <property type="entry name" value="CARCINOEMBRYONIC ANTIGEN-RELATED CELL ADHESION MOLECULE 8"/>
    <property type="match status" value="1"/>
</dbReference>
<dbReference type="Ensembl" id="ENSNFUT00015006612.1">
    <property type="protein sequence ID" value="ENSNFUP00015006275.1"/>
    <property type="gene ID" value="ENSNFUG00015003130.1"/>
</dbReference>
<dbReference type="InterPro" id="IPR036179">
    <property type="entry name" value="Ig-like_dom_sf"/>
</dbReference>
<dbReference type="InterPro" id="IPR013783">
    <property type="entry name" value="Ig-like_fold"/>
</dbReference>
<dbReference type="PANTHER" id="PTHR44337:SF16">
    <property type="entry name" value="CARCINOEMBRYONIC ANTIGEN-RELATED CELL ADHESION MOLECULE 20-LIKE-RELATED"/>
    <property type="match status" value="1"/>
</dbReference>
<evidence type="ECO:0000256" key="1">
    <source>
        <dbReference type="ARBA" id="ARBA00022729"/>
    </source>
</evidence>